<name>A0A0P8A195_9HYPH</name>
<dbReference type="Pfam" id="PF03547">
    <property type="entry name" value="Mem_trans"/>
    <property type="match status" value="1"/>
</dbReference>
<dbReference type="STRING" id="1653334.GA0071312_2658"/>
<evidence type="ECO:0000256" key="5">
    <source>
        <dbReference type="ARBA" id="ARBA00022692"/>
    </source>
</evidence>
<comment type="subcellular location">
    <subcellularLocation>
        <location evidence="1">Cell membrane</location>
        <topology evidence="1">Multi-pass membrane protein</topology>
    </subcellularLocation>
</comment>
<evidence type="ECO:0000256" key="6">
    <source>
        <dbReference type="ARBA" id="ARBA00022989"/>
    </source>
</evidence>
<dbReference type="PATRIC" id="fig|1653334.4.peg.2521"/>
<evidence type="ECO:0000256" key="7">
    <source>
        <dbReference type="ARBA" id="ARBA00023136"/>
    </source>
</evidence>
<protein>
    <submittedName>
        <fullName evidence="9">Putative permease</fullName>
    </submittedName>
</protein>
<gene>
    <name evidence="10" type="ORF">GA0071312_2658</name>
    <name evidence="9" type="ORF">HLUCCO17_07230</name>
</gene>
<feature type="transmembrane region" description="Helical" evidence="8">
    <location>
        <begin position="34"/>
        <end position="56"/>
    </location>
</feature>
<evidence type="ECO:0000256" key="2">
    <source>
        <dbReference type="ARBA" id="ARBA00010145"/>
    </source>
</evidence>
<sequence>MSDLIGLLDLIAPFFGLITIGFVCAKLVDLEKGGLAWMQFFLIYIALPCLFFRLVADKPIDELANWPFVIATTLATYCAFALAFTAGWWFTRDLPQAVMQGVAGSYSNIGYMGPPLILAALGPAATAPVVLIFVFDNLLLFTLIPLLMAIAGVEKQGPLRMAGEVAFRVVTHPFNIATVLGVVFSYFALPVPSTIDTMTEWLANAAAPSALFLLGVTVALTGGGGAKRIPPEVPFLVVIKLIIHPLLVWVLLSAFGVFDPMWVFAAIVMAALPPALNIFVISTQYNVGIERASACVLAGTVVSVVTLTAFLWLIRSGHLPHDLFPM</sequence>
<dbReference type="GO" id="GO:0055085">
    <property type="term" value="P:transmembrane transport"/>
    <property type="evidence" value="ECO:0007669"/>
    <property type="project" value="InterPro"/>
</dbReference>
<comment type="similarity">
    <text evidence="2">Belongs to the auxin efflux carrier (TC 2.A.69) family.</text>
</comment>
<keyword evidence="6 8" id="KW-1133">Transmembrane helix</keyword>
<keyword evidence="3" id="KW-0813">Transport</keyword>
<comment type="caution">
    <text evidence="9">The sequence shown here is derived from an EMBL/GenBank/DDBJ whole genome shotgun (WGS) entry which is preliminary data.</text>
</comment>
<feature type="transmembrane region" description="Helical" evidence="8">
    <location>
        <begin position="261"/>
        <end position="282"/>
    </location>
</feature>
<dbReference type="Proteomes" id="UP000182800">
    <property type="component" value="Unassembled WGS sequence"/>
</dbReference>
<feature type="transmembrane region" description="Helical" evidence="8">
    <location>
        <begin position="68"/>
        <end position="90"/>
    </location>
</feature>
<evidence type="ECO:0000256" key="4">
    <source>
        <dbReference type="ARBA" id="ARBA00022475"/>
    </source>
</evidence>
<organism evidence="9 11">
    <name type="scientific">Saliniramus fredricksonii</name>
    <dbReference type="NCBI Taxonomy" id="1653334"/>
    <lineage>
        <taxon>Bacteria</taxon>
        <taxon>Pseudomonadati</taxon>
        <taxon>Pseudomonadota</taxon>
        <taxon>Alphaproteobacteria</taxon>
        <taxon>Hyphomicrobiales</taxon>
        <taxon>Salinarimonadaceae</taxon>
        <taxon>Saliniramus</taxon>
    </lineage>
</organism>
<keyword evidence="5 8" id="KW-0812">Transmembrane</keyword>
<feature type="transmembrane region" description="Helical" evidence="8">
    <location>
        <begin position="201"/>
        <end position="221"/>
    </location>
</feature>
<evidence type="ECO:0000256" key="1">
    <source>
        <dbReference type="ARBA" id="ARBA00004651"/>
    </source>
</evidence>
<feature type="transmembrane region" description="Helical" evidence="8">
    <location>
        <begin position="294"/>
        <end position="314"/>
    </location>
</feature>
<feature type="transmembrane region" description="Helical" evidence="8">
    <location>
        <begin position="129"/>
        <end position="153"/>
    </location>
</feature>
<dbReference type="Gene3D" id="1.20.1530.20">
    <property type="match status" value="1"/>
</dbReference>
<dbReference type="PANTHER" id="PTHR36838">
    <property type="entry name" value="AUXIN EFFLUX CARRIER FAMILY PROTEIN"/>
    <property type="match status" value="1"/>
</dbReference>
<evidence type="ECO:0000256" key="8">
    <source>
        <dbReference type="SAM" id="Phobius"/>
    </source>
</evidence>
<dbReference type="EMBL" id="FMBM01000002">
    <property type="protein sequence ID" value="SCC81697.1"/>
    <property type="molecule type" value="Genomic_DNA"/>
</dbReference>
<reference evidence="9 11" key="1">
    <citation type="submission" date="2015-09" db="EMBL/GenBank/DDBJ databases">
        <title>Identification and resolution of microdiversity through metagenomic sequencing of parallel consortia.</title>
        <authorList>
            <person name="Nelson W.C."/>
            <person name="Romine M.F."/>
            <person name="Lindemann S.R."/>
        </authorList>
    </citation>
    <scope>NUCLEOTIDE SEQUENCE [LARGE SCALE GENOMIC DNA]</scope>
    <source>
        <strain evidence="9">HL-109</strain>
    </source>
</reference>
<keyword evidence="4" id="KW-1003">Cell membrane</keyword>
<dbReference type="EMBL" id="LJSX01000009">
    <property type="protein sequence ID" value="KPQ11167.1"/>
    <property type="molecule type" value="Genomic_DNA"/>
</dbReference>
<accession>A0A0P8A195</accession>
<evidence type="ECO:0000313" key="11">
    <source>
        <dbReference type="Proteomes" id="UP000050497"/>
    </source>
</evidence>
<feature type="transmembrane region" description="Helical" evidence="8">
    <location>
        <begin position="233"/>
        <end position="255"/>
    </location>
</feature>
<evidence type="ECO:0000256" key="3">
    <source>
        <dbReference type="ARBA" id="ARBA00022448"/>
    </source>
</evidence>
<feature type="transmembrane region" description="Helical" evidence="8">
    <location>
        <begin position="7"/>
        <end position="28"/>
    </location>
</feature>
<dbReference type="PANTHER" id="PTHR36838:SF3">
    <property type="entry name" value="TRANSPORTER AUXIN EFFLUX CARRIER EC FAMILY"/>
    <property type="match status" value="1"/>
</dbReference>
<dbReference type="Proteomes" id="UP000050497">
    <property type="component" value="Unassembled WGS sequence"/>
</dbReference>
<reference evidence="10 12" key="2">
    <citation type="submission" date="2016-08" db="EMBL/GenBank/DDBJ databases">
        <authorList>
            <person name="Varghese N."/>
            <person name="Submissions Spin"/>
        </authorList>
    </citation>
    <scope>NUCLEOTIDE SEQUENCE [LARGE SCALE GENOMIC DNA]</scope>
    <source>
        <strain evidence="10 12">HL-109</strain>
    </source>
</reference>
<dbReference type="AlphaFoldDB" id="A0A0P8A195"/>
<feature type="transmembrane region" description="Helical" evidence="8">
    <location>
        <begin position="165"/>
        <end position="189"/>
    </location>
</feature>
<dbReference type="GO" id="GO:0005886">
    <property type="term" value="C:plasma membrane"/>
    <property type="evidence" value="ECO:0007669"/>
    <property type="project" value="UniProtKB-SubCell"/>
</dbReference>
<evidence type="ECO:0000313" key="12">
    <source>
        <dbReference type="Proteomes" id="UP000182800"/>
    </source>
</evidence>
<dbReference type="RefSeq" id="WP_074445341.1">
    <property type="nucleotide sequence ID" value="NZ_FMBM01000002.1"/>
</dbReference>
<proteinExistence type="inferred from homology"/>
<dbReference type="InterPro" id="IPR004776">
    <property type="entry name" value="Mem_transp_PIN-like"/>
</dbReference>
<keyword evidence="12" id="KW-1185">Reference proteome</keyword>
<evidence type="ECO:0000313" key="9">
    <source>
        <dbReference type="EMBL" id="KPQ11167.1"/>
    </source>
</evidence>
<keyword evidence="7 8" id="KW-0472">Membrane</keyword>
<evidence type="ECO:0000313" key="10">
    <source>
        <dbReference type="EMBL" id="SCC81697.1"/>
    </source>
</evidence>
<dbReference type="InterPro" id="IPR038770">
    <property type="entry name" value="Na+/solute_symporter_sf"/>
</dbReference>